<evidence type="ECO:0000256" key="1">
    <source>
        <dbReference type="ARBA" id="ARBA00022614"/>
    </source>
</evidence>
<feature type="chain" id="PRO_5043662604" evidence="3">
    <location>
        <begin position="20"/>
        <end position="317"/>
    </location>
</feature>
<dbReference type="Proteomes" id="UP001497382">
    <property type="component" value="Unassembled WGS sequence"/>
</dbReference>
<keyword evidence="5" id="KW-1185">Reference proteome</keyword>
<evidence type="ECO:0000256" key="2">
    <source>
        <dbReference type="ARBA" id="ARBA00022737"/>
    </source>
</evidence>
<keyword evidence="3" id="KW-0732">Signal</keyword>
<evidence type="ECO:0000313" key="5">
    <source>
        <dbReference type="Proteomes" id="UP001497382"/>
    </source>
</evidence>
<proteinExistence type="predicted"/>
<reference evidence="4 5" key="1">
    <citation type="submission" date="2024-04" db="EMBL/GenBank/DDBJ databases">
        <authorList>
            <person name="Rising A."/>
            <person name="Reimegard J."/>
            <person name="Sonavane S."/>
            <person name="Akerstrom W."/>
            <person name="Nylinder S."/>
            <person name="Hedman E."/>
            <person name="Kallberg Y."/>
        </authorList>
    </citation>
    <scope>NUCLEOTIDE SEQUENCE [LARGE SCALE GENOMIC DNA]</scope>
</reference>
<dbReference type="EMBL" id="CAXIEN010000145">
    <property type="protein sequence ID" value="CAL1281575.1"/>
    <property type="molecule type" value="Genomic_DNA"/>
</dbReference>
<organism evidence="4 5">
    <name type="scientific">Larinioides sclopetarius</name>
    <dbReference type="NCBI Taxonomy" id="280406"/>
    <lineage>
        <taxon>Eukaryota</taxon>
        <taxon>Metazoa</taxon>
        <taxon>Ecdysozoa</taxon>
        <taxon>Arthropoda</taxon>
        <taxon>Chelicerata</taxon>
        <taxon>Arachnida</taxon>
        <taxon>Araneae</taxon>
        <taxon>Araneomorphae</taxon>
        <taxon>Entelegynae</taxon>
        <taxon>Araneoidea</taxon>
        <taxon>Araneidae</taxon>
        <taxon>Larinioides</taxon>
    </lineage>
</organism>
<dbReference type="SUPFAM" id="SSF52058">
    <property type="entry name" value="L domain-like"/>
    <property type="match status" value="1"/>
</dbReference>
<dbReference type="GO" id="GO:0005886">
    <property type="term" value="C:plasma membrane"/>
    <property type="evidence" value="ECO:0007669"/>
    <property type="project" value="TreeGrafter"/>
</dbReference>
<evidence type="ECO:0000256" key="3">
    <source>
        <dbReference type="SAM" id="SignalP"/>
    </source>
</evidence>
<dbReference type="Gene3D" id="3.80.10.10">
    <property type="entry name" value="Ribonuclease Inhibitor"/>
    <property type="match status" value="1"/>
</dbReference>
<keyword evidence="1" id="KW-0433">Leucine-rich repeat</keyword>
<dbReference type="InterPro" id="IPR050541">
    <property type="entry name" value="LRR_TM_domain-containing"/>
</dbReference>
<accession>A0AAV2AC54</accession>
<dbReference type="Pfam" id="PF13306">
    <property type="entry name" value="LRR_5"/>
    <property type="match status" value="1"/>
</dbReference>
<evidence type="ECO:0000313" key="4">
    <source>
        <dbReference type="EMBL" id="CAL1281575.1"/>
    </source>
</evidence>
<protein>
    <submittedName>
        <fullName evidence="4">Uncharacterized protein</fullName>
    </submittedName>
</protein>
<feature type="signal peptide" evidence="3">
    <location>
        <begin position="1"/>
        <end position="19"/>
    </location>
</feature>
<dbReference type="PANTHER" id="PTHR24369:SF213">
    <property type="entry name" value="INSULIN LIKE GROWTH FACTOR BINDING PROTEIN ACID LABILE SUBUNIT"/>
    <property type="match status" value="1"/>
</dbReference>
<dbReference type="AlphaFoldDB" id="A0AAV2AC54"/>
<sequence length="317" mass="36256">MWFSLISLSISAIIASSVGFSIQDAKPHCPPPEEVEPCTCSDFGDVSTVCRNITEGNVLTTVFSKNPDWNIQRVHLDYCTIDYIPSSVLEYDSLKQINVSSSILVSLFDKTPVKTPAIDIYLYDTKLLRGLKWEIFKNSSLTGFGTFNTEIRHFGKDFKEYMPQSVKNLYFENSKTARISQQAFQRMVNLDTLTLTGGSLKSISRDMFPRTWNIKFWNLSQQKLTTLPKDIFDDLPQLIIFSVMKNFLTTIDEEVYTKSGASYYLNDNPIYCNCGVKWITTSGKQSFKRFIGKCEDPESFNGKELKNLKEEDFSFCQ</sequence>
<dbReference type="InterPro" id="IPR026906">
    <property type="entry name" value="LRR_5"/>
</dbReference>
<gene>
    <name evidence="4" type="ORF">LARSCL_LOCUS11638</name>
</gene>
<name>A0AAV2AC54_9ARAC</name>
<dbReference type="PANTHER" id="PTHR24369">
    <property type="entry name" value="ANTIGEN BSP, PUTATIVE-RELATED"/>
    <property type="match status" value="1"/>
</dbReference>
<dbReference type="InterPro" id="IPR032675">
    <property type="entry name" value="LRR_dom_sf"/>
</dbReference>
<keyword evidence="2" id="KW-0677">Repeat</keyword>
<comment type="caution">
    <text evidence="4">The sequence shown here is derived from an EMBL/GenBank/DDBJ whole genome shotgun (WGS) entry which is preliminary data.</text>
</comment>